<dbReference type="Proteomes" id="UP000244937">
    <property type="component" value="Chromosome"/>
</dbReference>
<organism evidence="1 2">
    <name type="scientific">Flavobacterium pallidum</name>
    <dbReference type="NCBI Taxonomy" id="2172098"/>
    <lineage>
        <taxon>Bacteria</taxon>
        <taxon>Pseudomonadati</taxon>
        <taxon>Bacteroidota</taxon>
        <taxon>Flavobacteriia</taxon>
        <taxon>Flavobacteriales</taxon>
        <taxon>Flavobacteriaceae</taxon>
        <taxon>Flavobacterium</taxon>
    </lineage>
</organism>
<name>A0A2S1SKB1_9FLAO</name>
<dbReference type="EMBL" id="CP029187">
    <property type="protein sequence ID" value="AWI26802.1"/>
    <property type="molecule type" value="Genomic_DNA"/>
</dbReference>
<accession>A0A2S1SKB1</accession>
<protein>
    <submittedName>
        <fullName evidence="1">Uncharacterized protein</fullName>
    </submittedName>
</protein>
<keyword evidence="2" id="KW-1185">Reference proteome</keyword>
<gene>
    <name evidence="1" type="ORF">HYN49_13340</name>
</gene>
<dbReference type="RefSeq" id="WP_108904579.1">
    <property type="nucleotide sequence ID" value="NZ_CP029187.1"/>
</dbReference>
<reference evidence="1 2" key="1">
    <citation type="submission" date="2018-05" db="EMBL/GenBank/DDBJ databases">
        <title>Genome sequencing of Flavobacterium sp. HYN0049.</title>
        <authorList>
            <person name="Yi H."/>
            <person name="Baek C."/>
        </authorList>
    </citation>
    <scope>NUCLEOTIDE SEQUENCE [LARGE SCALE GENOMIC DNA]</scope>
    <source>
        <strain evidence="1 2">HYN0049</strain>
    </source>
</reference>
<evidence type="ECO:0000313" key="2">
    <source>
        <dbReference type="Proteomes" id="UP000244937"/>
    </source>
</evidence>
<evidence type="ECO:0000313" key="1">
    <source>
        <dbReference type="EMBL" id="AWI26802.1"/>
    </source>
</evidence>
<dbReference type="AlphaFoldDB" id="A0A2S1SKB1"/>
<sequence>MTTYIPYNFNTKENVTRLNFDAKITNVIADIKKEYELTDENIKLARHTSNYKNPVEKQIFEGDLIVYAIKQNGKLLSSLNCFISNSNDYMEINSYQ</sequence>
<dbReference type="KEGG" id="fpal:HYN49_13340"/>
<proteinExistence type="predicted"/>